<organism evidence="2 3">
    <name type="scientific">Myotis myotis</name>
    <name type="common">Greater mouse-eared bat</name>
    <name type="synonym">Vespertilio myotis</name>
    <dbReference type="NCBI Taxonomy" id="51298"/>
    <lineage>
        <taxon>Eukaryota</taxon>
        <taxon>Metazoa</taxon>
        <taxon>Chordata</taxon>
        <taxon>Craniata</taxon>
        <taxon>Vertebrata</taxon>
        <taxon>Euteleostomi</taxon>
        <taxon>Mammalia</taxon>
        <taxon>Eutheria</taxon>
        <taxon>Laurasiatheria</taxon>
        <taxon>Chiroptera</taxon>
        <taxon>Yangochiroptera</taxon>
        <taxon>Vespertilionidae</taxon>
        <taxon>Myotis</taxon>
    </lineage>
</organism>
<feature type="compositionally biased region" description="Polar residues" evidence="1">
    <location>
        <begin position="181"/>
        <end position="191"/>
    </location>
</feature>
<protein>
    <submittedName>
        <fullName evidence="2">Uncharacterized protein</fullName>
    </submittedName>
</protein>
<evidence type="ECO:0000256" key="1">
    <source>
        <dbReference type="SAM" id="MobiDB-lite"/>
    </source>
</evidence>
<gene>
    <name evidence="2" type="ORF">mMyoMyo1_009529</name>
</gene>
<comment type="caution">
    <text evidence="2">The sequence shown here is derived from an EMBL/GenBank/DDBJ whole genome shotgun (WGS) entry which is preliminary data.</text>
</comment>
<dbReference type="AlphaFoldDB" id="A0A7J7SC83"/>
<feature type="compositionally biased region" description="Low complexity" evidence="1">
    <location>
        <begin position="21"/>
        <end position="36"/>
    </location>
</feature>
<feature type="compositionally biased region" description="Gly residues" evidence="1">
    <location>
        <begin position="10"/>
        <end position="20"/>
    </location>
</feature>
<feature type="compositionally biased region" description="Low complexity" evidence="1">
    <location>
        <begin position="91"/>
        <end position="106"/>
    </location>
</feature>
<dbReference type="Proteomes" id="UP000527355">
    <property type="component" value="Unassembled WGS sequence"/>
</dbReference>
<feature type="compositionally biased region" description="Low complexity" evidence="1">
    <location>
        <begin position="130"/>
        <end position="145"/>
    </location>
</feature>
<name>A0A7J7SC83_MYOMY</name>
<reference evidence="2 3" key="1">
    <citation type="journal article" date="2020" name="Nature">
        <title>Six reference-quality genomes reveal evolution of bat adaptations.</title>
        <authorList>
            <person name="Jebb D."/>
            <person name="Huang Z."/>
            <person name="Pippel M."/>
            <person name="Hughes G.M."/>
            <person name="Lavrichenko K."/>
            <person name="Devanna P."/>
            <person name="Winkler S."/>
            <person name="Jermiin L.S."/>
            <person name="Skirmuntt E.C."/>
            <person name="Katzourakis A."/>
            <person name="Burkitt-Gray L."/>
            <person name="Ray D.A."/>
            <person name="Sullivan K.A.M."/>
            <person name="Roscito J.G."/>
            <person name="Kirilenko B.M."/>
            <person name="Davalos L.M."/>
            <person name="Corthals A.P."/>
            <person name="Power M.L."/>
            <person name="Jones G."/>
            <person name="Ransome R.D."/>
            <person name="Dechmann D.K.N."/>
            <person name="Locatelli A.G."/>
            <person name="Puechmaille S.J."/>
            <person name="Fedrigo O."/>
            <person name="Jarvis E.D."/>
            <person name="Hiller M."/>
            <person name="Vernes S.C."/>
            <person name="Myers E.W."/>
            <person name="Teeling E.C."/>
        </authorList>
    </citation>
    <scope>NUCLEOTIDE SEQUENCE [LARGE SCALE GENOMIC DNA]</scope>
    <source>
        <strain evidence="2">MMyoMyo1</strain>
        <tissue evidence="2">Flight muscle</tissue>
    </source>
</reference>
<evidence type="ECO:0000313" key="2">
    <source>
        <dbReference type="EMBL" id="KAF6285973.1"/>
    </source>
</evidence>
<evidence type="ECO:0000313" key="3">
    <source>
        <dbReference type="Proteomes" id="UP000527355"/>
    </source>
</evidence>
<proteinExistence type="predicted"/>
<sequence length="278" mass="28124">MTESAAAGSAGAGRGGGGGTETSPAPGASASSVSPAENGRCRGVLPGCGAAARSLQSRGAARDPASLQPAPRLRAGAATCGKAWRGGFGAAGSRSAAAPRGRPPSLGGEGCGQPARGHPGAPFPRRRAHASSSAAGAPQPRAAPAVKARGRRCARPGPEAAEFARRSRGTRPAGQPGGTQPARSSPGSTLTAVGKIPSRHIRRRPLGCASRGRRRGSARRLGWAPASSIGAEGARKVSKPSWARHCYFREEELRRARRYLPPAPGSHYVTVLCSDSVC</sequence>
<feature type="compositionally biased region" description="Basic residues" evidence="1">
    <location>
        <begin position="197"/>
        <end position="218"/>
    </location>
</feature>
<keyword evidence="3" id="KW-1185">Reference proteome</keyword>
<accession>A0A7J7SC83</accession>
<dbReference type="EMBL" id="JABWUV010000019">
    <property type="protein sequence ID" value="KAF6285973.1"/>
    <property type="molecule type" value="Genomic_DNA"/>
</dbReference>
<feature type="region of interest" description="Disordered" evidence="1">
    <location>
        <begin position="1"/>
        <end position="233"/>
    </location>
</feature>